<gene>
    <name evidence="1" type="ORF">LCAKO_3073</name>
</gene>
<dbReference type="EMBL" id="CP022954">
    <property type="protein sequence ID" value="QGV19561.1"/>
    <property type="molecule type" value="Genomic_DNA"/>
</dbReference>
<evidence type="ECO:0000313" key="1">
    <source>
        <dbReference type="EMBL" id="QGV19561.1"/>
    </source>
</evidence>
<name>A0AAP9KWU5_LACPA</name>
<protein>
    <submittedName>
        <fullName evidence="1">Uncharacterized protein</fullName>
    </submittedName>
</protein>
<proteinExistence type="predicted"/>
<sequence length="38" mass="4539">MHMRFDDDIIARLNQKVEKDEAKKASPFLFANKIEFEI</sequence>
<reference evidence="1 2" key="1">
    <citation type="submission" date="2017-08" db="EMBL/GenBank/DDBJ databases">
        <title>Genome sequence, comparative genomics and functional analysis of the highly adhesive Lactobacillus paracasei Kobulty strain.</title>
        <authorList>
            <person name="Koryszewska-Baginska A."/>
            <person name="Grynberg M."/>
            <person name="Aleksandrzak-Piekarczyk T."/>
        </authorList>
    </citation>
    <scope>NUCLEOTIDE SEQUENCE [LARGE SCALE GENOMIC DNA]</scope>
    <source>
        <strain evidence="1 2">IBB3423</strain>
    </source>
</reference>
<dbReference type="Proteomes" id="UP000423274">
    <property type="component" value="Chromosome"/>
</dbReference>
<dbReference type="AlphaFoldDB" id="A0AAP9KWU5"/>
<evidence type="ECO:0000313" key="2">
    <source>
        <dbReference type="Proteomes" id="UP000423274"/>
    </source>
</evidence>
<accession>A0AAP9KWU5</accession>
<organism evidence="1 2">
    <name type="scientific">Lacticaseibacillus paracasei subsp. paracasei</name>
    <dbReference type="NCBI Taxonomy" id="47714"/>
    <lineage>
        <taxon>Bacteria</taxon>
        <taxon>Bacillati</taxon>
        <taxon>Bacillota</taxon>
        <taxon>Bacilli</taxon>
        <taxon>Lactobacillales</taxon>
        <taxon>Lactobacillaceae</taxon>
        <taxon>Lacticaseibacillus</taxon>
    </lineage>
</organism>